<organism evidence="1 2">
    <name type="scientific">Rhizophlyctis rosea</name>
    <dbReference type="NCBI Taxonomy" id="64517"/>
    <lineage>
        <taxon>Eukaryota</taxon>
        <taxon>Fungi</taxon>
        <taxon>Fungi incertae sedis</taxon>
        <taxon>Chytridiomycota</taxon>
        <taxon>Chytridiomycota incertae sedis</taxon>
        <taxon>Chytridiomycetes</taxon>
        <taxon>Rhizophlyctidales</taxon>
        <taxon>Rhizophlyctidaceae</taxon>
        <taxon>Rhizophlyctis</taxon>
    </lineage>
</organism>
<evidence type="ECO:0000313" key="1">
    <source>
        <dbReference type="EMBL" id="KAJ3031055.1"/>
    </source>
</evidence>
<sequence>MEVGAQIEIVNYQSYDPLVARIKVNEGTVEKGHYLPELGVVEQIWRKTDSGYYVSSDDASGQGDYVIRAKVSEQGFIRLKPALQFNILKQLAERLQSISCILTETFADKEGLNTDESNARVMRHRPSELGKGKGWMIDL</sequence>
<evidence type="ECO:0000313" key="2">
    <source>
        <dbReference type="Proteomes" id="UP001212841"/>
    </source>
</evidence>
<keyword evidence="2" id="KW-1185">Reference proteome</keyword>
<proteinExistence type="predicted"/>
<reference evidence="1" key="1">
    <citation type="submission" date="2020-05" db="EMBL/GenBank/DDBJ databases">
        <title>Phylogenomic resolution of chytrid fungi.</title>
        <authorList>
            <person name="Stajich J.E."/>
            <person name="Amses K."/>
            <person name="Simmons R."/>
            <person name="Seto K."/>
            <person name="Myers J."/>
            <person name="Bonds A."/>
            <person name="Quandt C.A."/>
            <person name="Barry K."/>
            <person name="Liu P."/>
            <person name="Grigoriev I."/>
            <person name="Longcore J.E."/>
            <person name="James T.Y."/>
        </authorList>
    </citation>
    <scope>NUCLEOTIDE SEQUENCE</scope>
    <source>
        <strain evidence="1">JEL0318</strain>
    </source>
</reference>
<comment type="caution">
    <text evidence="1">The sequence shown here is derived from an EMBL/GenBank/DDBJ whole genome shotgun (WGS) entry which is preliminary data.</text>
</comment>
<accession>A0AAD5S2B0</accession>
<protein>
    <submittedName>
        <fullName evidence="1">Uncharacterized protein</fullName>
    </submittedName>
</protein>
<name>A0AAD5S2B0_9FUNG</name>
<gene>
    <name evidence="1" type="ORF">HK097_005511</name>
</gene>
<dbReference type="EMBL" id="JADGJD010002587">
    <property type="protein sequence ID" value="KAJ3031055.1"/>
    <property type="molecule type" value="Genomic_DNA"/>
</dbReference>
<dbReference type="AlphaFoldDB" id="A0AAD5S2B0"/>
<dbReference type="Proteomes" id="UP001212841">
    <property type="component" value="Unassembled WGS sequence"/>
</dbReference>